<dbReference type="Proteomes" id="UP000029713">
    <property type="component" value="Unassembled WGS sequence"/>
</dbReference>
<protein>
    <recommendedName>
        <fullName evidence="1">VOC domain-containing protein</fullName>
    </recommendedName>
</protein>
<dbReference type="Gene3D" id="3.10.180.10">
    <property type="entry name" value="2,3-Dihydroxybiphenyl 1,2-Dioxygenase, domain 1"/>
    <property type="match status" value="1"/>
</dbReference>
<dbReference type="InterPro" id="IPR052164">
    <property type="entry name" value="Anthracycline_SecMetBiosynth"/>
</dbReference>
<sequence length="122" mass="12954">MPTILPMILTPDPEHLRDFYVGALSAQVVERTPPEDDGDPPFFLTLRIGDSALGLIREAEPPAGNRTLLGIGVDDVDALLDSVRSHGGSVTGGPTDMAWGMRVAHLSDPDGNPINLQCPISD</sequence>
<dbReference type="PANTHER" id="PTHR33993:SF14">
    <property type="entry name" value="GB|AAF24581.1"/>
    <property type="match status" value="1"/>
</dbReference>
<reference evidence="2 3" key="1">
    <citation type="submission" date="2014-07" db="EMBL/GenBank/DDBJ databases">
        <title>Biosystematic studies on Modestobacter strains isolated from extreme hyper-arid desert soil and from historic building.</title>
        <authorList>
            <person name="Bukarasam K."/>
            <person name="Bull A."/>
            <person name="Girard G."/>
            <person name="van Wezel G."/>
            <person name="Goodfellow M."/>
        </authorList>
    </citation>
    <scope>NUCLEOTIDE SEQUENCE [LARGE SCALE GENOMIC DNA]</scope>
    <source>
        <strain evidence="2 3">KNN45-2b</strain>
    </source>
</reference>
<feature type="domain" description="VOC" evidence="1">
    <location>
        <begin position="1"/>
        <end position="119"/>
    </location>
</feature>
<name>A0A098YCW3_9ACTN</name>
<evidence type="ECO:0000313" key="2">
    <source>
        <dbReference type="EMBL" id="KGH48289.1"/>
    </source>
</evidence>
<dbReference type="PROSITE" id="PS51819">
    <property type="entry name" value="VOC"/>
    <property type="match status" value="1"/>
</dbReference>
<gene>
    <name evidence="2" type="ORF">IN07_02565</name>
</gene>
<dbReference type="RefSeq" id="WP_036333279.1">
    <property type="nucleotide sequence ID" value="NZ_JPMX01000008.1"/>
</dbReference>
<dbReference type="AlphaFoldDB" id="A0A098YCW3"/>
<dbReference type="PANTHER" id="PTHR33993">
    <property type="entry name" value="GLYOXALASE-RELATED"/>
    <property type="match status" value="1"/>
</dbReference>
<dbReference type="EMBL" id="JPMX01000008">
    <property type="protein sequence ID" value="KGH48289.1"/>
    <property type="molecule type" value="Genomic_DNA"/>
</dbReference>
<organism evidence="2 3">
    <name type="scientific">Modestobacter caceresii</name>
    <dbReference type="NCBI Taxonomy" id="1522368"/>
    <lineage>
        <taxon>Bacteria</taxon>
        <taxon>Bacillati</taxon>
        <taxon>Actinomycetota</taxon>
        <taxon>Actinomycetes</taxon>
        <taxon>Geodermatophilales</taxon>
        <taxon>Geodermatophilaceae</taxon>
        <taxon>Modestobacter</taxon>
    </lineage>
</organism>
<dbReference type="STRING" id="1522368.IN07_02565"/>
<dbReference type="InterPro" id="IPR029068">
    <property type="entry name" value="Glyas_Bleomycin-R_OHBP_Dase"/>
</dbReference>
<keyword evidence="3" id="KW-1185">Reference proteome</keyword>
<dbReference type="SUPFAM" id="SSF54593">
    <property type="entry name" value="Glyoxalase/Bleomycin resistance protein/Dihydroxybiphenyl dioxygenase"/>
    <property type="match status" value="1"/>
</dbReference>
<dbReference type="InterPro" id="IPR037523">
    <property type="entry name" value="VOC_core"/>
</dbReference>
<dbReference type="InterPro" id="IPR004360">
    <property type="entry name" value="Glyas_Fos-R_dOase_dom"/>
</dbReference>
<dbReference type="OrthoDB" id="9798201at2"/>
<proteinExistence type="predicted"/>
<accession>A0A098YCW3</accession>
<evidence type="ECO:0000259" key="1">
    <source>
        <dbReference type="PROSITE" id="PS51819"/>
    </source>
</evidence>
<evidence type="ECO:0000313" key="3">
    <source>
        <dbReference type="Proteomes" id="UP000029713"/>
    </source>
</evidence>
<dbReference type="Pfam" id="PF00903">
    <property type="entry name" value="Glyoxalase"/>
    <property type="match status" value="1"/>
</dbReference>
<comment type="caution">
    <text evidence="2">The sequence shown here is derived from an EMBL/GenBank/DDBJ whole genome shotgun (WGS) entry which is preliminary data.</text>
</comment>